<dbReference type="AlphaFoldDB" id="A0A9Q0QTP6"/>
<organism evidence="1 2">
    <name type="scientific">Protea cynaroides</name>
    <dbReference type="NCBI Taxonomy" id="273540"/>
    <lineage>
        <taxon>Eukaryota</taxon>
        <taxon>Viridiplantae</taxon>
        <taxon>Streptophyta</taxon>
        <taxon>Embryophyta</taxon>
        <taxon>Tracheophyta</taxon>
        <taxon>Spermatophyta</taxon>
        <taxon>Magnoliopsida</taxon>
        <taxon>Proteales</taxon>
        <taxon>Proteaceae</taxon>
        <taxon>Protea</taxon>
    </lineage>
</organism>
<accession>A0A9Q0QTP6</accession>
<evidence type="ECO:0000313" key="1">
    <source>
        <dbReference type="EMBL" id="KAJ4971533.1"/>
    </source>
</evidence>
<dbReference type="Proteomes" id="UP001141806">
    <property type="component" value="Unassembled WGS sequence"/>
</dbReference>
<evidence type="ECO:0000313" key="2">
    <source>
        <dbReference type="Proteomes" id="UP001141806"/>
    </source>
</evidence>
<sequence>MLLWLLQNTSSANTNRRGERGSPYLSPLVALKCPIGPLFNMTDILANCNIADNLSVNKVEKLNFFNEDKLEDKLNKQPPKLKDNKSVQDDIFVQVMILESRGHVCSAGIGGTPSGLGLTQRILEKKKEDEDGRASVSTLK</sequence>
<gene>
    <name evidence="1" type="ORF">NE237_004632</name>
</gene>
<comment type="caution">
    <text evidence="1">The sequence shown here is derived from an EMBL/GenBank/DDBJ whole genome shotgun (WGS) entry which is preliminary data.</text>
</comment>
<keyword evidence="2" id="KW-1185">Reference proteome</keyword>
<dbReference type="EMBL" id="JAMYWD010000005">
    <property type="protein sequence ID" value="KAJ4971533.1"/>
    <property type="molecule type" value="Genomic_DNA"/>
</dbReference>
<proteinExistence type="predicted"/>
<name>A0A9Q0QTP6_9MAGN</name>
<protein>
    <submittedName>
        <fullName evidence="1">Uncharacterized protein</fullName>
    </submittedName>
</protein>
<reference evidence="1" key="1">
    <citation type="journal article" date="2023" name="Plant J.">
        <title>The genome of the king protea, Protea cynaroides.</title>
        <authorList>
            <person name="Chang J."/>
            <person name="Duong T.A."/>
            <person name="Schoeman C."/>
            <person name="Ma X."/>
            <person name="Roodt D."/>
            <person name="Barker N."/>
            <person name="Li Z."/>
            <person name="Van de Peer Y."/>
            <person name="Mizrachi E."/>
        </authorList>
    </citation>
    <scope>NUCLEOTIDE SEQUENCE</scope>
    <source>
        <tissue evidence="1">Young leaves</tissue>
    </source>
</reference>